<feature type="transmembrane region" description="Helical" evidence="1">
    <location>
        <begin position="231"/>
        <end position="252"/>
    </location>
</feature>
<feature type="transmembrane region" description="Helical" evidence="1">
    <location>
        <begin position="73"/>
        <end position="93"/>
    </location>
</feature>
<accession>A0A938BNT8</accession>
<keyword evidence="1" id="KW-0472">Membrane</keyword>
<evidence type="ECO:0000256" key="1">
    <source>
        <dbReference type="SAM" id="Phobius"/>
    </source>
</evidence>
<evidence type="ECO:0000313" key="3">
    <source>
        <dbReference type="Proteomes" id="UP000779900"/>
    </source>
</evidence>
<sequence>MKRGSSARRFGTALALTGQELARNRVALLMLFIIPALFDTLVVLTTRTTKIAFKLASIPGNPFVQVSERSTNLIFIGTAAVGLLTAFLALGLVQKNVETNRRLVLCGYRPLELIAAKLAVLLIVTIIIGAFVAELLPLFFEPERLVLVIAGFALAGFVYGCYGLLIGAIFRRELEGVLFIALLANIDAAWLQNPVYYAGAQNQVIIRRLPAFYPSQLSMTAAFTHHGVGQALLGSLLYGGAFLAAALVVYFLRMRVRRPGPRRADVPSTPS</sequence>
<feature type="transmembrane region" description="Helical" evidence="1">
    <location>
        <begin position="114"/>
        <end position="133"/>
    </location>
</feature>
<reference evidence="2" key="1">
    <citation type="submission" date="2019-03" db="EMBL/GenBank/DDBJ databases">
        <title>Lake Tanganyika Metagenome-Assembled Genomes (MAGs).</title>
        <authorList>
            <person name="Tran P."/>
        </authorList>
    </citation>
    <scope>NUCLEOTIDE SEQUENCE</scope>
    <source>
        <strain evidence="2">K_DeepCast_150m_m2_040</strain>
    </source>
</reference>
<dbReference type="EMBL" id="VGIR01000004">
    <property type="protein sequence ID" value="MBM3330491.1"/>
    <property type="molecule type" value="Genomic_DNA"/>
</dbReference>
<proteinExistence type="predicted"/>
<evidence type="ECO:0000313" key="2">
    <source>
        <dbReference type="EMBL" id="MBM3330491.1"/>
    </source>
</evidence>
<feature type="transmembrane region" description="Helical" evidence="1">
    <location>
        <begin position="26"/>
        <end position="45"/>
    </location>
</feature>
<organism evidence="2 3">
    <name type="scientific">candidate division WOR-3 bacterium</name>
    <dbReference type="NCBI Taxonomy" id="2052148"/>
    <lineage>
        <taxon>Bacteria</taxon>
        <taxon>Bacteria division WOR-3</taxon>
    </lineage>
</organism>
<dbReference type="Proteomes" id="UP000779900">
    <property type="component" value="Unassembled WGS sequence"/>
</dbReference>
<keyword evidence="1" id="KW-0812">Transmembrane</keyword>
<protein>
    <submittedName>
        <fullName evidence="2">ABC transporter permease</fullName>
    </submittedName>
</protein>
<keyword evidence="1" id="KW-1133">Transmembrane helix</keyword>
<name>A0A938BNT8_UNCW3</name>
<feature type="transmembrane region" description="Helical" evidence="1">
    <location>
        <begin position="177"/>
        <end position="199"/>
    </location>
</feature>
<feature type="transmembrane region" description="Helical" evidence="1">
    <location>
        <begin position="145"/>
        <end position="170"/>
    </location>
</feature>
<comment type="caution">
    <text evidence="2">The sequence shown here is derived from an EMBL/GenBank/DDBJ whole genome shotgun (WGS) entry which is preliminary data.</text>
</comment>
<dbReference type="AlphaFoldDB" id="A0A938BNT8"/>
<gene>
    <name evidence="2" type="ORF">FJY68_01410</name>
</gene>